<feature type="compositionally biased region" description="Polar residues" evidence="1">
    <location>
        <begin position="38"/>
        <end position="50"/>
    </location>
</feature>
<reference evidence="2 3" key="1">
    <citation type="submission" date="2024-05" db="EMBL/GenBank/DDBJ databases">
        <authorList>
            <person name="Wallberg A."/>
        </authorList>
    </citation>
    <scope>NUCLEOTIDE SEQUENCE [LARGE SCALE GENOMIC DNA]</scope>
</reference>
<feature type="region of interest" description="Disordered" evidence="1">
    <location>
        <begin position="36"/>
        <end position="85"/>
    </location>
</feature>
<sequence>MIDWVSIVRHSHRRFSNYMYGVPSKVRRRRKRPMLMFSSLQSKSNQVKQQHQQEDEDDGTDTGEESEDEPPDGLGAPHPSTATTTPRRVFMACNLCGCLPKRNALYEDGSNVPAVSAAQMRDMTALDGVPRTHHNHVPETTK</sequence>
<evidence type="ECO:0000313" key="3">
    <source>
        <dbReference type="Proteomes" id="UP001497623"/>
    </source>
</evidence>
<dbReference type="AlphaFoldDB" id="A0AAV2PJ32"/>
<name>A0AAV2PJ32_MEGNR</name>
<evidence type="ECO:0000313" key="2">
    <source>
        <dbReference type="EMBL" id="CAL4060251.1"/>
    </source>
</evidence>
<dbReference type="Proteomes" id="UP001497623">
    <property type="component" value="Unassembled WGS sequence"/>
</dbReference>
<comment type="caution">
    <text evidence="2">The sequence shown here is derived from an EMBL/GenBank/DDBJ whole genome shotgun (WGS) entry which is preliminary data.</text>
</comment>
<dbReference type="EMBL" id="CAXKWB010000299">
    <property type="protein sequence ID" value="CAL4060251.1"/>
    <property type="molecule type" value="Genomic_DNA"/>
</dbReference>
<feature type="compositionally biased region" description="Acidic residues" evidence="1">
    <location>
        <begin position="54"/>
        <end position="71"/>
    </location>
</feature>
<protein>
    <submittedName>
        <fullName evidence="2">Uncharacterized protein</fullName>
    </submittedName>
</protein>
<proteinExistence type="predicted"/>
<feature type="non-terminal residue" evidence="2">
    <location>
        <position position="142"/>
    </location>
</feature>
<accession>A0AAV2PJ32</accession>
<gene>
    <name evidence="2" type="ORF">MNOR_LOCUS1179</name>
</gene>
<organism evidence="2 3">
    <name type="scientific">Meganyctiphanes norvegica</name>
    <name type="common">Northern krill</name>
    <name type="synonym">Thysanopoda norvegica</name>
    <dbReference type="NCBI Taxonomy" id="48144"/>
    <lineage>
        <taxon>Eukaryota</taxon>
        <taxon>Metazoa</taxon>
        <taxon>Ecdysozoa</taxon>
        <taxon>Arthropoda</taxon>
        <taxon>Crustacea</taxon>
        <taxon>Multicrustacea</taxon>
        <taxon>Malacostraca</taxon>
        <taxon>Eumalacostraca</taxon>
        <taxon>Eucarida</taxon>
        <taxon>Euphausiacea</taxon>
        <taxon>Euphausiidae</taxon>
        <taxon>Meganyctiphanes</taxon>
    </lineage>
</organism>
<keyword evidence="3" id="KW-1185">Reference proteome</keyword>
<evidence type="ECO:0000256" key="1">
    <source>
        <dbReference type="SAM" id="MobiDB-lite"/>
    </source>
</evidence>